<organism evidence="3 4">
    <name type="scientific">Tritrichomonas foetus</name>
    <dbReference type="NCBI Taxonomy" id="1144522"/>
    <lineage>
        <taxon>Eukaryota</taxon>
        <taxon>Metamonada</taxon>
        <taxon>Parabasalia</taxon>
        <taxon>Tritrichomonadida</taxon>
        <taxon>Tritrichomonadidae</taxon>
        <taxon>Tritrichomonas</taxon>
    </lineage>
</organism>
<sequence>MSEPIIDKIIGSSAIYRNNLSVHYKTGACAFSSHSFFSIVLPKEQQRYDLEVANDCREITALSFSNNGQHLVIGELGPNARLFVVTFSEQFDKILTKTEVRTKENGFSCVAMNSETGRLISVGNDEQPFLLLWDTTQPRPACIGCYHLPVKPTHLQISSDGNFAFVSGDKMLKFIDLSISSGSTPVILKSRNANIGQFKNSNFVAVGISVESPFTAYALTHNGVLCYFDTASIPFANRRGGSNKNLSPIVIIPNYLNCGETSSISLDKKIILVGTASGSVLAIKKDKSQHNIFGQFSSEGKGVVAIGIGERLTAAAYSDGHLMFWQRRINSQPILTLPSHRGPVCGLTVLPDCILSCGSDATVRVWKLMINKALIGKSSQEQISMRTITKLAPDYTHTLTGVRCIAARNDLVFAGDNSGNLHVMKLNKHNKLEEIKKIIECFPGVMCVAVQNEANTNSNMNPCVATGGGDGKARVYTINDHNLVLTVVKQYHSSPITGVAFTPNGFVTTSSNGIRFCNLPLGDVYSSTDTDDALLTLATIPSGKAVVTGGCDGCICLWLVKNGSLFRKHKLSPSSYPLAVAVDKAGLFIAVALSDGTTRLLDLFSGDTIYSFQSHAGIVTCITFHESDLLFSSFSGGIMRWTLPEAVHTAVAERFGQNQPILDILRVSDANTSSPDVNVRPSGTLMKGCEPEANWVFEKIENNQLRSDKPLAQDVDSLQEEEDEVEQAGFDAPRPSVEGEYEARVDDLVRQSFMRRNKEQLENSPSRSLSKSLSEEISTNIPNTSNLNTSQIDDTRHPSKHSSSSASKKRENKEEASQKIKPPKKKPELTRNKNSSHDKEATGNFSNININTTSDPFTVNSPRDNHSKQKEPMSKAEEMNRAALDLKTAYDNAKALLSQKPTCPEEIAAQTMVQNAVDMIKRDLCDTQLTSQIREYAQLILSAVDNL</sequence>
<evidence type="ECO:0000256" key="1">
    <source>
        <dbReference type="PROSITE-ProRule" id="PRU00221"/>
    </source>
</evidence>
<protein>
    <submittedName>
        <fullName evidence="3">Uncharacterized protein</fullName>
    </submittedName>
</protein>
<feature type="compositionally biased region" description="Low complexity" evidence="2">
    <location>
        <begin position="762"/>
        <end position="778"/>
    </location>
</feature>
<dbReference type="InterPro" id="IPR052779">
    <property type="entry name" value="WDR62"/>
</dbReference>
<feature type="region of interest" description="Disordered" evidence="2">
    <location>
        <begin position="756"/>
        <end position="875"/>
    </location>
</feature>
<feature type="region of interest" description="Disordered" evidence="2">
    <location>
        <begin position="715"/>
        <end position="743"/>
    </location>
</feature>
<dbReference type="PROSITE" id="PS50082">
    <property type="entry name" value="WD_REPEATS_2"/>
    <property type="match status" value="1"/>
</dbReference>
<reference evidence="3" key="1">
    <citation type="submission" date="2016-10" db="EMBL/GenBank/DDBJ databases">
        <authorList>
            <person name="Benchimol M."/>
            <person name="Almeida L.G."/>
            <person name="Vasconcelos A.T."/>
            <person name="Perreira-Neves A."/>
            <person name="Rosa I.A."/>
            <person name="Tasca T."/>
            <person name="Bogo M.R."/>
            <person name="de Souza W."/>
        </authorList>
    </citation>
    <scope>NUCLEOTIDE SEQUENCE [LARGE SCALE GENOMIC DNA]</scope>
    <source>
        <strain evidence="3">K</strain>
    </source>
</reference>
<feature type="compositionally biased region" description="Basic and acidic residues" evidence="2">
    <location>
        <begin position="863"/>
        <end position="875"/>
    </location>
</feature>
<dbReference type="SUPFAM" id="SSF50998">
    <property type="entry name" value="Quinoprotein alcohol dehydrogenase-like"/>
    <property type="match status" value="1"/>
</dbReference>
<dbReference type="PANTHER" id="PTHR45589">
    <property type="entry name" value="WD REPEAT DOMAIN 62, ISOFORM G"/>
    <property type="match status" value="1"/>
</dbReference>
<feature type="compositionally biased region" description="Acidic residues" evidence="2">
    <location>
        <begin position="717"/>
        <end position="726"/>
    </location>
</feature>
<dbReference type="InterPro" id="IPR015943">
    <property type="entry name" value="WD40/YVTN_repeat-like_dom_sf"/>
</dbReference>
<gene>
    <name evidence="3" type="ORF">TRFO_17138</name>
</gene>
<dbReference type="Pfam" id="PF00400">
    <property type="entry name" value="WD40"/>
    <property type="match status" value="2"/>
</dbReference>
<dbReference type="EMBL" id="MLAK01000553">
    <property type="protein sequence ID" value="OHT12876.1"/>
    <property type="molecule type" value="Genomic_DNA"/>
</dbReference>
<evidence type="ECO:0000256" key="2">
    <source>
        <dbReference type="SAM" id="MobiDB-lite"/>
    </source>
</evidence>
<feature type="repeat" description="WD" evidence="1">
    <location>
        <begin position="337"/>
        <end position="368"/>
    </location>
</feature>
<dbReference type="SMART" id="SM00320">
    <property type="entry name" value="WD40"/>
    <property type="match status" value="10"/>
</dbReference>
<dbReference type="OrthoDB" id="6154712at2759"/>
<name>A0A1J4KSV5_9EUKA</name>
<dbReference type="VEuPathDB" id="TrichDB:TRFO_17138"/>
<proteinExistence type="predicted"/>
<evidence type="ECO:0000313" key="4">
    <source>
        <dbReference type="Proteomes" id="UP000179807"/>
    </source>
</evidence>
<dbReference type="InterPro" id="IPR001680">
    <property type="entry name" value="WD40_rpt"/>
</dbReference>
<dbReference type="PANTHER" id="PTHR45589:SF1">
    <property type="entry name" value="WD REPEAT DOMAIN 62, ISOFORM G"/>
    <property type="match status" value="1"/>
</dbReference>
<comment type="caution">
    <text evidence="3">The sequence shown here is derived from an EMBL/GenBank/DDBJ whole genome shotgun (WGS) entry which is preliminary data.</text>
</comment>
<accession>A0A1J4KSV5</accession>
<dbReference type="InterPro" id="IPR011047">
    <property type="entry name" value="Quinoprotein_ADH-like_sf"/>
</dbReference>
<dbReference type="Gene3D" id="2.130.10.10">
    <property type="entry name" value="YVTN repeat-like/Quinoprotein amine dehydrogenase"/>
    <property type="match status" value="3"/>
</dbReference>
<feature type="compositionally biased region" description="Polar residues" evidence="2">
    <location>
        <begin position="843"/>
        <end position="862"/>
    </location>
</feature>
<feature type="compositionally biased region" description="Basic and acidic residues" evidence="2">
    <location>
        <begin position="808"/>
        <end position="818"/>
    </location>
</feature>
<dbReference type="RefSeq" id="XP_068366012.1">
    <property type="nucleotide sequence ID" value="XM_068499411.1"/>
</dbReference>
<dbReference type="GeneID" id="94834115"/>
<feature type="compositionally biased region" description="Basic and acidic residues" evidence="2">
    <location>
        <begin position="825"/>
        <end position="841"/>
    </location>
</feature>
<keyword evidence="4" id="KW-1185">Reference proteome</keyword>
<keyword evidence="1" id="KW-0853">WD repeat</keyword>
<feature type="compositionally biased region" description="Polar residues" evidence="2">
    <location>
        <begin position="779"/>
        <end position="792"/>
    </location>
</feature>
<dbReference type="Proteomes" id="UP000179807">
    <property type="component" value="Unassembled WGS sequence"/>
</dbReference>
<dbReference type="AlphaFoldDB" id="A0A1J4KSV5"/>
<evidence type="ECO:0000313" key="3">
    <source>
        <dbReference type="EMBL" id="OHT12876.1"/>
    </source>
</evidence>